<proteinExistence type="predicted"/>
<dbReference type="Proteomes" id="UP001519289">
    <property type="component" value="Unassembled WGS sequence"/>
</dbReference>
<dbReference type="EMBL" id="JAGGLG010000019">
    <property type="protein sequence ID" value="MBP2018917.1"/>
    <property type="molecule type" value="Genomic_DNA"/>
</dbReference>
<feature type="domain" description="Beta-ketoacyl-[acyl-carrier-protein] synthase III N-terminal" evidence="4">
    <location>
        <begin position="106"/>
        <end position="185"/>
    </location>
</feature>
<dbReference type="InterPro" id="IPR016039">
    <property type="entry name" value="Thiolase-like"/>
</dbReference>
<keyword evidence="1 5" id="KW-0808">Transferase</keyword>
<comment type="caution">
    <text evidence="5">The sequence shown here is derived from an EMBL/GenBank/DDBJ whole genome shotgun (WGS) entry which is preliminary data.</text>
</comment>
<reference evidence="5 6" key="1">
    <citation type="submission" date="2021-03" db="EMBL/GenBank/DDBJ databases">
        <title>Genomic Encyclopedia of Type Strains, Phase IV (KMG-IV): sequencing the most valuable type-strain genomes for metagenomic binning, comparative biology and taxonomic classification.</title>
        <authorList>
            <person name="Goeker M."/>
        </authorList>
    </citation>
    <scope>NUCLEOTIDE SEQUENCE [LARGE SCALE GENOMIC DNA]</scope>
    <source>
        <strain evidence="5 6">DSM 27138</strain>
    </source>
</reference>
<keyword evidence="6" id="KW-1185">Reference proteome</keyword>
<dbReference type="SUPFAM" id="SSF53901">
    <property type="entry name" value="Thiolase-like"/>
    <property type="match status" value="1"/>
</dbReference>
<feature type="domain" description="Beta-ketoacyl-[acyl-carrier-protein] synthase III C-terminal" evidence="3">
    <location>
        <begin position="251"/>
        <end position="339"/>
    </location>
</feature>
<protein>
    <submittedName>
        <fullName evidence="5">3-oxoacyl-[acyl-carrier-protein] synthase-3</fullName>
        <ecNumber evidence="5">2.3.1.180</ecNumber>
    </submittedName>
</protein>
<dbReference type="PANTHER" id="PTHR34069">
    <property type="entry name" value="3-OXOACYL-[ACYL-CARRIER-PROTEIN] SYNTHASE 3"/>
    <property type="match status" value="1"/>
</dbReference>
<dbReference type="RefSeq" id="WP_209467041.1">
    <property type="nucleotide sequence ID" value="NZ_JAGGLG010000019.1"/>
</dbReference>
<evidence type="ECO:0000256" key="1">
    <source>
        <dbReference type="ARBA" id="ARBA00022679"/>
    </source>
</evidence>
<evidence type="ECO:0000259" key="3">
    <source>
        <dbReference type="Pfam" id="PF08541"/>
    </source>
</evidence>
<evidence type="ECO:0000313" key="6">
    <source>
        <dbReference type="Proteomes" id="UP001519289"/>
    </source>
</evidence>
<evidence type="ECO:0000256" key="2">
    <source>
        <dbReference type="ARBA" id="ARBA00023315"/>
    </source>
</evidence>
<sequence>MSVGILGTGIYLPEATVHLAEVAGRIGLSPAALERKGTRKVHVSQGMAGTAMALRAAQQALERAGVSPEDLDLIIYAQGFVPDYLMHADYAQLQEELGACRAWAFKLDQACNSQLVALELARSLLSVNPGMRYVLVASAETFPPHLTDRFRMAGSCFLSDGASAAVVGREAPGRHLLAFRFHTDGRHHAVWQIPVGGTAAPVTPEDLAAGRYFWNPAEQARRHFRSPVEAYEMNRQTPVEIARLFHAVLCDAGLTLPQVRRLICYNMTRDVIEAIRESIGGVPEELTSWHVAREVGHIGAVDPMLNWHLMEEEGALQPGDIVGLVSGGFGQSWAAGLVRV</sequence>
<organism evidence="5 6">
    <name type="scientific">Symbiobacterium terraclitae</name>
    <dbReference type="NCBI Taxonomy" id="557451"/>
    <lineage>
        <taxon>Bacteria</taxon>
        <taxon>Bacillati</taxon>
        <taxon>Bacillota</taxon>
        <taxon>Clostridia</taxon>
        <taxon>Eubacteriales</taxon>
        <taxon>Symbiobacteriaceae</taxon>
        <taxon>Symbiobacterium</taxon>
    </lineage>
</organism>
<dbReference type="PANTHER" id="PTHR34069:SF2">
    <property type="entry name" value="BETA-KETOACYL-[ACYL-CARRIER-PROTEIN] SYNTHASE III"/>
    <property type="match status" value="1"/>
</dbReference>
<dbReference type="Pfam" id="PF08541">
    <property type="entry name" value="ACP_syn_III_C"/>
    <property type="match status" value="1"/>
</dbReference>
<keyword evidence="2 5" id="KW-0012">Acyltransferase</keyword>
<dbReference type="EC" id="2.3.1.180" evidence="5"/>
<dbReference type="Pfam" id="PF08545">
    <property type="entry name" value="ACP_syn_III"/>
    <property type="match status" value="1"/>
</dbReference>
<evidence type="ECO:0000313" key="5">
    <source>
        <dbReference type="EMBL" id="MBP2018917.1"/>
    </source>
</evidence>
<gene>
    <name evidence="5" type="ORF">J2Z79_002332</name>
</gene>
<dbReference type="Gene3D" id="3.40.47.10">
    <property type="match status" value="2"/>
</dbReference>
<dbReference type="InterPro" id="IPR013751">
    <property type="entry name" value="ACP_syn_III_N"/>
</dbReference>
<dbReference type="GO" id="GO:0033818">
    <property type="term" value="F:beta-ketoacyl-acyl-carrier-protein synthase III activity"/>
    <property type="evidence" value="ECO:0007669"/>
    <property type="project" value="UniProtKB-EC"/>
</dbReference>
<evidence type="ECO:0000259" key="4">
    <source>
        <dbReference type="Pfam" id="PF08545"/>
    </source>
</evidence>
<name>A0ABS4JTP4_9FIRM</name>
<accession>A0ABS4JTP4</accession>
<dbReference type="InterPro" id="IPR013747">
    <property type="entry name" value="ACP_syn_III_C"/>
</dbReference>